<keyword evidence="2" id="KW-1185">Reference proteome</keyword>
<organism evidence="1 2">
    <name type="scientific">Leptospira santarosai str. MOR084</name>
    <dbReference type="NCBI Taxonomy" id="1049984"/>
    <lineage>
        <taxon>Bacteria</taxon>
        <taxon>Pseudomonadati</taxon>
        <taxon>Spirochaetota</taxon>
        <taxon>Spirochaetia</taxon>
        <taxon>Leptospirales</taxon>
        <taxon>Leptospiraceae</taxon>
        <taxon>Leptospira</taxon>
    </lineage>
</organism>
<comment type="caution">
    <text evidence="1">The sequence shown here is derived from an EMBL/GenBank/DDBJ whole genome shotgun (WGS) entry which is preliminary data.</text>
</comment>
<proteinExistence type="predicted"/>
<protein>
    <submittedName>
        <fullName evidence="1">Uncharacterized protein</fullName>
    </submittedName>
</protein>
<accession>A0A0E2BI25</accession>
<sequence>MNDFRPQNTDPGLYNNVTIPDIEVRIGDTCLSFLDRGNLFYYTNSINDVERILKYIRTKWNEENKKGIDIPFSTYLEIASGRNHDAA</sequence>
<evidence type="ECO:0000313" key="2">
    <source>
        <dbReference type="Proteomes" id="UP000006329"/>
    </source>
</evidence>
<dbReference type="EMBL" id="AHON02000025">
    <property type="protein sequence ID" value="EKO34988.1"/>
    <property type="molecule type" value="Genomic_DNA"/>
</dbReference>
<dbReference type="AlphaFoldDB" id="A0A0E2BI25"/>
<gene>
    <name evidence="1" type="ORF">LEP1GSC179_0016</name>
</gene>
<evidence type="ECO:0000313" key="1">
    <source>
        <dbReference type="EMBL" id="EKO34988.1"/>
    </source>
</evidence>
<reference evidence="1" key="1">
    <citation type="submission" date="2012-10" db="EMBL/GenBank/DDBJ databases">
        <authorList>
            <person name="Harkins D.M."/>
            <person name="Durkin A.S."/>
            <person name="Brinkac L.M."/>
            <person name="Haft D.H."/>
            <person name="Selengut J.D."/>
            <person name="Sanka R."/>
            <person name="DePew J."/>
            <person name="Purushe J."/>
            <person name="Matthias M.A."/>
            <person name="Vinetz J.M."/>
            <person name="Sutton G.G."/>
            <person name="Nierman W.C."/>
            <person name="Fouts D.E."/>
        </authorList>
    </citation>
    <scope>NUCLEOTIDE SEQUENCE [LARGE SCALE GENOMIC DNA]</scope>
    <source>
        <strain evidence="1">MOR084</strain>
    </source>
</reference>
<name>A0A0E2BI25_9LEPT</name>
<dbReference type="Proteomes" id="UP000006329">
    <property type="component" value="Unassembled WGS sequence"/>
</dbReference>